<dbReference type="OrthoDB" id="482707at2"/>
<sequence>MKNLLNIKYAVAAVLSPALAIPLGAPAYGASAAGAETAGVVTVEVIAANGSGCAPGTATVTGNADDTGFRVRYRDFLAEAGGDASATDRRKNCQVSVLVSIPSGWTIAIAEATYRGRANLYSGSSGLHRTTYYWQGSSQSDSVSQTFTGPRSDSWSTTQVAGVLHYQPCDTQSVLNINTELRVDAGTSTRKNSLSMRTSDGDVDTLFNYSLTPC</sequence>
<evidence type="ECO:0000313" key="2">
    <source>
        <dbReference type="EMBL" id="SNS57008.1"/>
    </source>
</evidence>
<dbReference type="AlphaFoldDB" id="A0A239FK89"/>
<evidence type="ECO:0008006" key="4">
    <source>
        <dbReference type="Google" id="ProtNLM"/>
    </source>
</evidence>
<gene>
    <name evidence="2" type="ORF">SAMN06264365_118111</name>
</gene>
<evidence type="ECO:0000256" key="1">
    <source>
        <dbReference type="SAM" id="SignalP"/>
    </source>
</evidence>
<dbReference type="Proteomes" id="UP000198415">
    <property type="component" value="Unassembled WGS sequence"/>
</dbReference>
<organism evidence="2 3">
    <name type="scientific">Actinoplanes regularis</name>
    <dbReference type="NCBI Taxonomy" id="52697"/>
    <lineage>
        <taxon>Bacteria</taxon>
        <taxon>Bacillati</taxon>
        <taxon>Actinomycetota</taxon>
        <taxon>Actinomycetes</taxon>
        <taxon>Micromonosporales</taxon>
        <taxon>Micromonosporaceae</taxon>
        <taxon>Actinoplanes</taxon>
    </lineage>
</organism>
<dbReference type="PANTHER" id="PTHR38847">
    <property type="match status" value="1"/>
</dbReference>
<dbReference type="PANTHER" id="PTHR38847:SF1">
    <property type="entry name" value="PSEUDOURIDINE SYNTHASE RSUA_RLUA-LIKE DOMAIN-CONTAINING PROTEIN"/>
    <property type="match status" value="1"/>
</dbReference>
<feature type="chain" id="PRO_5038720319" description="DUF4360 domain-containing protein" evidence="1">
    <location>
        <begin position="28"/>
        <end position="214"/>
    </location>
</feature>
<proteinExistence type="predicted"/>
<keyword evidence="3" id="KW-1185">Reference proteome</keyword>
<feature type="signal peptide" evidence="1">
    <location>
        <begin position="1"/>
        <end position="27"/>
    </location>
</feature>
<name>A0A239FK89_9ACTN</name>
<protein>
    <recommendedName>
        <fullName evidence="4">DUF4360 domain-containing protein</fullName>
    </recommendedName>
</protein>
<keyword evidence="1" id="KW-0732">Signal</keyword>
<dbReference type="Pfam" id="PF14273">
    <property type="entry name" value="DUF4360"/>
    <property type="match status" value="1"/>
</dbReference>
<dbReference type="RefSeq" id="WP_089297341.1">
    <property type="nucleotide sequence ID" value="NZ_BOMU01000078.1"/>
</dbReference>
<accession>A0A239FK89</accession>
<dbReference type="InterPro" id="IPR025649">
    <property type="entry name" value="DUF4360"/>
</dbReference>
<reference evidence="2 3" key="1">
    <citation type="submission" date="2017-06" db="EMBL/GenBank/DDBJ databases">
        <authorList>
            <person name="Kim H.J."/>
            <person name="Triplett B.A."/>
        </authorList>
    </citation>
    <scope>NUCLEOTIDE SEQUENCE [LARGE SCALE GENOMIC DNA]</scope>
    <source>
        <strain evidence="2 3">DSM 43151</strain>
    </source>
</reference>
<dbReference type="EMBL" id="FZNR01000018">
    <property type="protein sequence ID" value="SNS57008.1"/>
    <property type="molecule type" value="Genomic_DNA"/>
</dbReference>
<evidence type="ECO:0000313" key="3">
    <source>
        <dbReference type="Proteomes" id="UP000198415"/>
    </source>
</evidence>